<evidence type="ECO:0000313" key="9">
    <source>
        <dbReference type="Proteomes" id="UP000190831"/>
    </source>
</evidence>
<evidence type="ECO:0000256" key="3">
    <source>
        <dbReference type="ARBA" id="ARBA00023295"/>
    </source>
</evidence>
<name>A0A1G4MBP3_LACFM</name>
<dbReference type="PANTHER" id="PTHR31297">
    <property type="entry name" value="GLUCAN ENDO-1,6-BETA-GLUCOSIDASE B"/>
    <property type="match status" value="1"/>
</dbReference>
<evidence type="ECO:0000256" key="1">
    <source>
        <dbReference type="ARBA" id="ARBA00005641"/>
    </source>
</evidence>
<dbReference type="InterPro" id="IPR017853">
    <property type="entry name" value="GH"/>
</dbReference>
<dbReference type="Pfam" id="PF00150">
    <property type="entry name" value="Cellulase"/>
    <property type="match status" value="1"/>
</dbReference>
<feature type="domain" description="Glycoside hydrolase family 5" evidence="7">
    <location>
        <begin position="86"/>
        <end position="346"/>
    </location>
</feature>
<accession>A0A1G4MBP3</accession>
<evidence type="ECO:0000256" key="2">
    <source>
        <dbReference type="ARBA" id="ARBA00022801"/>
    </source>
</evidence>
<evidence type="ECO:0000256" key="5">
    <source>
        <dbReference type="RuleBase" id="RU361153"/>
    </source>
</evidence>
<dbReference type="GO" id="GO:0009986">
    <property type="term" value="C:cell surface"/>
    <property type="evidence" value="ECO:0007669"/>
    <property type="project" value="TreeGrafter"/>
</dbReference>
<reference evidence="8 9" key="1">
    <citation type="submission" date="2016-03" db="EMBL/GenBank/DDBJ databases">
        <authorList>
            <person name="Devillers H."/>
        </authorList>
    </citation>
    <scope>NUCLEOTIDE SEQUENCE [LARGE SCALE GENOMIC DNA]</scope>
    <source>
        <strain evidence="8">CBS 6772</strain>
    </source>
</reference>
<keyword evidence="4" id="KW-0961">Cell wall biogenesis/degradation</keyword>
<keyword evidence="6" id="KW-0472">Membrane</keyword>
<dbReference type="EMBL" id="LT598492">
    <property type="protein sequence ID" value="SCW01246.1"/>
    <property type="molecule type" value="Genomic_DNA"/>
</dbReference>
<dbReference type="Gene3D" id="3.20.20.80">
    <property type="entry name" value="Glycosidases"/>
    <property type="match status" value="1"/>
</dbReference>
<dbReference type="OrthoDB" id="62120at2759"/>
<protein>
    <submittedName>
        <fullName evidence="8">LAFE_0D08350g1_1</fullName>
    </submittedName>
</protein>
<keyword evidence="2 5" id="KW-0378">Hydrolase</keyword>
<dbReference type="GO" id="GO:0005576">
    <property type="term" value="C:extracellular region"/>
    <property type="evidence" value="ECO:0007669"/>
    <property type="project" value="TreeGrafter"/>
</dbReference>
<keyword evidence="3 5" id="KW-0326">Glycosidase</keyword>
<dbReference type="GO" id="GO:0009251">
    <property type="term" value="P:glucan catabolic process"/>
    <property type="evidence" value="ECO:0007669"/>
    <property type="project" value="TreeGrafter"/>
</dbReference>
<dbReference type="InterPro" id="IPR001547">
    <property type="entry name" value="Glyco_hydro_5"/>
</dbReference>
<organism evidence="8 9">
    <name type="scientific">Lachancea fermentati</name>
    <name type="common">Zygosaccharomyces fermentati</name>
    <dbReference type="NCBI Taxonomy" id="4955"/>
    <lineage>
        <taxon>Eukaryota</taxon>
        <taxon>Fungi</taxon>
        <taxon>Dikarya</taxon>
        <taxon>Ascomycota</taxon>
        <taxon>Saccharomycotina</taxon>
        <taxon>Saccharomycetes</taxon>
        <taxon>Saccharomycetales</taxon>
        <taxon>Saccharomycetaceae</taxon>
        <taxon>Lachancea</taxon>
    </lineage>
</organism>
<keyword evidence="6" id="KW-0812">Transmembrane</keyword>
<dbReference type="InterPro" id="IPR018087">
    <property type="entry name" value="Glyco_hydro_5_CS"/>
</dbReference>
<evidence type="ECO:0000259" key="7">
    <source>
        <dbReference type="Pfam" id="PF00150"/>
    </source>
</evidence>
<dbReference type="Proteomes" id="UP000190831">
    <property type="component" value="Chromosome D"/>
</dbReference>
<dbReference type="GO" id="GO:0004338">
    <property type="term" value="F:glucan exo-1,3-beta-glucosidase activity"/>
    <property type="evidence" value="ECO:0007669"/>
    <property type="project" value="TreeGrafter"/>
</dbReference>
<keyword evidence="6" id="KW-1133">Transmembrane helix</keyword>
<evidence type="ECO:0000313" key="8">
    <source>
        <dbReference type="EMBL" id="SCW01246.1"/>
    </source>
</evidence>
<dbReference type="PROSITE" id="PS00659">
    <property type="entry name" value="GLYCOSYL_HYDROL_F5"/>
    <property type="match status" value="1"/>
</dbReference>
<evidence type="ECO:0000256" key="4">
    <source>
        <dbReference type="ARBA" id="ARBA00023316"/>
    </source>
</evidence>
<dbReference type="STRING" id="4955.A0A1G4MBP3"/>
<dbReference type="InterPro" id="IPR050386">
    <property type="entry name" value="Glycosyl_hydrolase_5"/>
</dbReference>
<gene>
    <name evidence="8" type="ORF">LAFE_0D08350G</name>
</gene>
<sequence>MSVHGGYYPTSKIASNWTQATNWSIQGVTLGGWLVTEPYITPSLYNQAIEIAGNETGPSIVDEYTLCSVLSKSTAKDLLSKHYKSWVKESDFKEIKEEGFNLVRIPIGYWAWKKGDDLYDFGFTNITYEDPYVADGLQLAYLNKAMEWSAKYGLKVWLDLHGAPASQNGFDNSGQRNLYGTPGWLSKEFTGELMFQLLQSVFHSVRDGEYGDNVVGIEVVNEPLGDKIGMEKVEYFYQMTFQMFEGILGRNESVSMVVHDAFQAAGYWDEYFNPEYSQELPGNFSYSHTSASYDSVVVDHHHYEVFSDGQLANSRDTRLEDILQYANGLGAEQPYHPAVVGEWSGAITDCATWVNGVGVGVRYDGSYYHTTRFNSSLATRPLGKCTSQLPIANWTEEYRVQVREFVEAQLLAYSNATDGWIFWNWKTESAPEWDYKQLAGAGLFPQPFDNYTFYFANGTRNPGGALPSRNAAHAVGACRALVAAAVALVVLYFT</sequence>
<keyword evidence="9" id="KW-1185">Reference proteome</keyword>
<dbReference type="AlphaFoldDB" id="A0A1G4MBP3"/>
<evidence type="ECO:0000256" key="6">
    <source>
        <dbReference type="SAM" id="Phobius"/>
    </source>
</evidence>
<proteinExistence type="inferred from homology"/>
<comment type="similarity">
    <text evidence="1 5">Belongs to the glycosyl hydrolase 5 (cellulase A) family.</text>
</comment>
<feature type="transmembrane region" description="Helical" evidence="6">
    <location>
        <begin position="471"/>
        <end position="493"/>
    </location>
</feature>
<dbReference type="PANTHER" id="PTHR31297:SF9">
    <property type="entry name" value="GLUCAN 1,3-BETA-GLUCOSIDASE 2"/>
    <property type="match status" value="1"/>
</dbReference>
<dbReference type="SUPFAM" id="SSF51445">
    <property type="entry name" value="(Trans)glycosidases"/>
    <property type="match status" value="1"/>
</dbReference>
<dbReference type="OMA" id="KSINYEH"/>
<dbReference type="GO" id="GO:0071555">
    <property type="term" value="P:cell wall organization"/>
    <property type="evidence" value="ECO:0007669"/>
    <property type="project" value="UniProtKB-KW"/>
</dbReference>